<evidence type="ECO:0000259" key="3">
    <source>
        <dbReference type="SMART" id="SM01119"/>
    </source>
</evidence>
<dbReference type="GO" id="GO:0008721">
    <property type="term" value="F:D-serine ammonia-lyase activity"/>
    <property type="evidence" value="ECO:0007669"/>
    <property type="project" value="TreeGrafter"/>
</dbReference>
<dbReference type="Gene3D" id="2.40.37.20">
    <property type="entry name" value="D-serine dehydratase-like domain"/>
    <property type="match status" value="1"/>
</dbReference>
<dbReference type="Pfam" id="PF14031">
    <property type="entry name" value="D-ser_dehydrat"/>
    <property type="match status" value="1"/>
</dbReference>
<evidence type="ECO:0000256" key="1">
    <source>
        <dbReference type="ARBA" id="ARBA00005323"/>
    </source>
</evidence>
<comment type="similarity">
    <text evidence="1">Belongs to the DSD1 family.</text>
</comment>
<dbReference type="InterPro" id="IPR001608">
    <property type="entry name" value="Ala_racemase_N"/>
</dbReference>
<keyword evidence="2" id="KW-0456">Lyase</keyword>
<evidence type="ECO:0000313" key="5">
    <source>
        <dbReference type="Proteomes" id="UP000544110"/>
    </source>
</evidence>
<dbReference type="RefSeq" id="WP_179518273.1">
    <property type="nucleotide sequence ID" value="NZ_JACCAC010000001.1"/>
</dbReference>
<keyword evidence="5" id="KW-1185">Reference proteome</keyword>
<dbReference type="GO" id="GO:0036088">
    <property type="term" value="P:D-serine catabolic process"/>
    <property type="evidence" value="ECO:0007669"/>
    <property type="project" value="TreeGrafter"/>
</dbReference>
<accession>A0A7Y9RXJ4</accession>
<dbReference type="SUPFAM" id="SSF51419">
    <property type="entry name" value="PLP-binding barrel"/>
    <property type="match status" value="1"/>
</dbReference>
<evidence type="ECO:0000256" key="2">
    <source>
        <dbReference type="ARBA" id="ARBA00023239"/>
    </source>
</evidence>
<dbReference type="AlphaFoldDB" id="A0A7Y9RXJ4"/>
<comment type="caution">
    <text evidence="4">The sequence shown here is derived from an EMBL/GenBank/DDBJ whole genome shotgun (WGS) entry which is preliminary data.</text>
</comment>
<dbReference type="EMBL" id="JACCAC010000001">
    <property type="protein sequence ID" value="NYG55914.1"/>
    <property type="molecule type" value="Genomic_DNA"/>
</dbReference>
<dbReference type="PANTHER" id="PTHR28004">
    <property type="entry name" value="ZGC:162816-RELATED"/>
    <property type="match status" value="1"/>
</dbReference>
<proteinExistence type="inferred from homology"/>
<evidence type="ECO:0000313" key="4">
    <source>
        <dbReference type="EMBL" id="NYG55914.1"/>
    </source>
</evidence>
<name>A0A7Y9RXJ4_9ACTN</name>
<organism evidence="4 5">
    <name type="scientific">Nocardioides perillae</name>
    <dbReference type="NCBI Taxonomy" id="1119534"/>
    <lineage>
        <taxon>Bacteria</taxon>
        <taxon>Bacillati</taxon>
        <taxon>Actinomycetota</taxon>
        <taxon>Actinomycetes</taxon>
        <taxon>Propionibacteriales</taxon>
        <taxon>Nocardioidaceae</taxon>
        <taxon>Nocardioides</taxon>
    </lineage>
</organism>
<dbReference type="Gene3D" id="3.20.20.10">
    <property type="entry name" value="Alanine racemase"/>
    <property type="match status" value="1"/>
</dbReference>
<dbReference type="InterPro" id="IPR042208">
    <property type="entry name" value="D-ser_dehydrat-like_sf"/>
</dbReference>
<gene>
    <name evidence="4" type="ORF">BJ989_002218</name>
</gene>
<dbReference type="InterPro" id="IPR029066">
    <property type="entry name" value="PLP-binding_barrel"/>
</dbReference>
<dbReference type="Proteomes" id="UP000544110">
    <property type="component" value="Unassembled WGS sequence"/>
</dbReference>
<dbReference type="Pfam" id="PF01168">
    <property type="entry name" value="Ala_racemase_N"/>
    <property type="match status" value="1"/>
</dbReference>
<dbReference type="PANTHER" id="PTHR28004:SF2">
    <property type="entry name" value="D-SERINE DEHYDRATASE"/>
    <property type="match status" value="1"/>
</dbReference>
<reference evidence="4 5" key="1">
    <citation type="submission" date="2020-07" db="EMBL/GenBank/DDBJ databases">
        <title>Sequencing the genomes of 1000 actinobacteria strains.</title>
        <authorList>
            <person name="Klenk H.-P."/>
        </authorList>
    </citation>
    <scope>NUCLEOTIDE SEQUENCE [LARGE SCALE GENOMIC DNA]</scope>
    <source>
        <strain evidence="4 5">DSM 24552</strain>
    </source>
</reference>
<protein>
    <submittedName>
        <fullName evidence="4">D-serine deaminase-like pyridoxal phosphate-dependent protein</fullName>
    </submittedName>
</protein>
<dbReference type="InterPro" id="IPR026956">
    <property type="entry name" value="D-ser_dehydrat-like_dom"/>
</dbReference>
<dbReference type="SMART" id="SM01119">
    <property type="entry name" value="D-ser_dehydrat"/>
    <property type="match status" value="1"/>
</dbReference>
<dbReference type="InterPro" id="IPR051466">
    <property type="entry name" value="D-amino_acid_metab_enzyme"/>
</dbReference>
<feature type="domain" description="D-serine dehydratase-like" evidence="3">
    <location>
        <begin position="250"/>
        <end position="341"/>
    </location>
</feature>
<sequence length="357" mass="36746">MSAEPATPYLRLDRERLGANLERAAQRARAAGVVLRPHAKTHKSARIADLQRAAGAVGLTVATVAEAEVFADHGHDDLFVAYPLWLDAARGARVAALAERVGLTFGVDSAEGAAQAARVLGSARSRVRVRVEVDAGHHRTGAAPADAGAVARAADAAGLVVEGLFTFPGHAYAAGAGGAARDDEARALAVAAAATRAVGLEPAVLSGGSTPTLGSELDRPGELTELRPGVYALGDAQQWELGHQPPHDVALWCVATVVSHAGGRAVLDAGSKVLGADRAAYSSGWGRLLDHHEARVVALSEHHATVDLAGHGLPPLGSRVRVVPNHACVAVNLADVLHVDDEGREEPWAVDARGANA</sequence>